<dbReference type="InterPro" id="IPR042099">
    <property type="entry name" value="ANL_N_sf"/>
</dbReference>
<dbReference type="InterPro" id="IPR001242">
    <property type="entry name" value="Condensation_dom"/>
</dbReference>
<name>A0A1V4SM22_RUMHU</name>
<dbReference type="SUPFAM" id="SSF52777">
    <property type="entry name" value="CoA-dependent acyltransferases"/>
    <property type="match status" value="2"/>
</dbReference>
<dbReference type="InterPro" id="IPR020845">
    <property type="entry name" value="AMP-binding_CS"/>
</dbReference>
<dbReference type="GO" id="GO:0016874">
    <property type="term" value="F:ligase activity"/>
    <property type="evidence" value="ECO:0007669"/>
    <property type="project" value="UniProtKB-KW"/>
</dbReference>
<dbReference type="InterPro" id="IPR025110">
    <property type="entry name" value="AMP-bd_C"/>
</dbReference>
<dbReference type="OrthoDB" id="51171at2"/>
<dbReference type="Gene3D" id="3.30.559.30">
    <property type="entry name" value="Nonribosomal peptide synthetase, condensation domain"/>
    <property type="match status" value="1"/>
</dbReference>
<dbReference type="Pfam" id="PF00501">
    <property type="entry name" value="AMP-binding"/>
    <property type="match status" value="1"/>
</dbReference>
<dbReference type="InterPro" id="IPR023213">
    <property type="entry name" value="CAT-like_dom_sf"/>
</dbReference>
<dbReference type="Pfam" id="PF00550">
    <property type="entry name" value="PP-binding"/>
    <property type="match status" value="2"/>
</dbReference>
<dbReference type="SUPFAM" id="SSF47336">
    <property type="entry name" value="ACP-like"/>
    <property type="match status" value="2"/>
</dbReference>
<dbReference type="Pfam" id="PF13193">
    <property type="entry name" value="AMP-binding_C"/>
    <property type="match status" value="1"/>
</dbReference>
<dbReference type="InterPro" id="IPR036736">
    <property type="entry name" value="ACP-like_sf"/>
</dbReference>
<evidence type="ECO:0000259" key="7">
    <source>
        <dbReference type="PROSITE" id="PS50075"/>
    </source>
</evidence>
<reference evidence="8 9" key="1">
    <citation type="submission" date="2017-03" db="EMBL/GenBank/DDBJ databases">
        <title>Genome sequence of Clostridium hungatei DSM 14427.</title>
        <authorList>
            <person name="Poehlein A."/>
            <person name="Daniel R."/>
        </authorList>
    </citation>
    <scope>NUCLEOTIDE SEQUENCE [LARGE SCALE GENOMIC DNA]</scope>
    <source>
        <strain evidence="8 9">DSM 14427</strain>
    </source>
</reference>
<evidence type="ECO:0000256" key="4">
    <source>
        <dbReference type="ARBA" id="ARBA00022553"/>
    </source>
</evidence>
<protein>
    <submittedName>
        <fullName evidence="8">Phenyloxazoline synthase MbtB</fullName>
        <ecNumber evidence="8">6.3.2.-</ecNumber>
    </submittedName>
</protein>
<dbReference type="InterPro" id="IPR000873">
    <property type="entry name" value="AMP-dep_synth/lig_dom"/>
</dbReference>
<sequence length="1143" mass="128219">MTNEDLKIDAVTFVHKKAEDMLAISGITENTNLIEAGLSSIMIMQISNHLRKYGLKIPFSGLIEKPTLGEWAQMIHSSGVSQGRKQQVTAKITENSEFDLTDVQYAYFVGRDDEQPLGGVGCHAYLEIDGERGDGERLKKAWNTILDYHPMLRAKFLETGKQIIMPTPYSREMGVYDFSRLPKNAAEKELLALREELSHRKLKVEKGEVAGLSLALLPCEKTRMFLDVDLLVADVSSLGILLQHLAEAYTGKEFIRQSTYTFQDYMENRKNEISDREFNEDRKFWENKISGLNCEIPGIPLAKKPELISETRFSRRQCIIDKEAWSEIRRVASGYKATPSMCLLTCYALILERWCNQASFLINIPLFNRDTENEEIRNMVADFTNLLLLDFHRKGNEAFIDTLHRVRGTFLENVAHSHYSGVNVQRDIFKTMGSAGFVAPVVFACNIDSPLETGLSREVFGDISYMVSQTPQVWLDFQTYVRDGALILCWDAVDELFPEGMLEDMFNALVDLVKKLAAADNWNAVFDVLPQRQLEQRKAELDGILPVSYPRKSLITDFLKNAQSKPGNVAVIDGISKKEISYGHLYSKAMAIAGLLVKAGIKQGDYIGITLPRGCGQIYAMLGILFSGGVYVPIGVNQPEDRRKKILRQTGINYIVSDTGTIRDCSLYGEEIRIINLDEAEERISLEKPVPVSPESSAYVIMTSGSTGVPKGVEISHGSAVNTIEDINRRYGITSEDTVLMVSAIDFDLSVYDVFGMLSCGGRLVVLDEAGSREPALWLSLMEQYSISIWNSVPMLFDMLVTMAEGKGRKLNIRVAMLSGDWIALDLPSRFYNRSENSVVAAMGGATEASVWSNYLIVPREIPSAWVSIPYGNPLGNQIYRVMDDLGRICPEYVQGELRIGGAGVAKGYRGDEELTREKFITDTIRWYKTGDAGRIWKDGTIEFLGRKDNQVKIKGYRIEIGEIESALKKNPRIADAVVCVVKRAGGSRLAAYVVLKEKMEPGGEALKSALEKLLPGYMIPETYYFSGRIPLLENGKPDKREIQRLLNEHTDTETYVPPQNPLEIQIGEIWKEVLNRERLSRFDNFFTLGGDSLKAVAIVTRIEAIFDDPVNISVRILFKAPTIHAFALEIDKLNSDFEVEAI</sequence>
<dbReference type="EMBL" id="MZGX01000006">
    <property type="protein sequence ID" value="OPX44929.1"/>
    <property type="molecule type" value="Genomic_DNA"/>
</dbReference>
<evidence type="ECO:0000256" key="3">
    <source>
        <dbReference type="ARBA" id="ARBA00022450"/>
    </source>
</evidence>
<evidence type="ECO:0000256" key="6">
    <source>
        <dbReference type="ARBA" id="ARBA00023194"/>
    </source>
</evidence>
<keyword evidence="5 8" id="KW-0436">Ligase</keyword>
<dbReference type="FunFam" id="3.30.559.10:FF:000023">
    <property type="entry name" value="Non-ribosomal peptide synthetase"/>
    <property type="match status" value="1"/>
</dbReference>
<dbReference type="PROSITE" id="PS00012">
    <property type="entry name" value="PHOSPHOPANTETHEINE"/>
    <property type="match status" value="2"/>
</dbReference>
<dbReference type="Gene3D" id="3.40.50.12780">
    <property type="entry name" value="N-terminal domain of ligase-like"/>
    <property type="match status" value="1"/>
</dbReference>
<dbReference type="Gene3D" id="1.10.1200.10">
    <property type="entry name" value="ACP-like"/>
    <property type="match status" value="2"/>
</dbReference>
<dbReference type="GO" id="GO:0008610">
    <property type="term" value="P:lipid biosynthetic process"/>
    <property type="evidence" value="ECO:0007669"/>
    <property type="project" value="UniProtKB-ARBA"/>
</dbReference>
<dbReference type="NCBIfam" id="TIGR01733">
    <property type="entry name" value="AA-adenyl-dom"/>
    <property type="match status" value="1"/>
</dbReference>
<evidence type="ECO:0000256" key="1">
    <source>
        <dbReference type="ARBA" id="ARBA00001957"/>
    </source>
</evidence>
<dbReference type="InterPro" id="IPR009081">
    <property type="entry name" value="PP-bd_ACP"/>
</dbReference>
<dbReference type="GO" id="GO:0044550">
    <property type="term" value="P:secondary metabolite biosynthetic process"/>
    <property type="evidence" value="ECO:0007669"/>
    <property type="project" value="TreeGrafter"/>
</dbReference>
<dbReference type="GO" id="GO:0031177">
    <property type="term" value="F:phosphopantetheine binding"/>
    <property type="evidence" value="ECO:0007669"/>
    <property type="project" value="TreeGrafter"/>
</dbReference>
<dbReference type="Gene3D" id="3.30.300.30">
    <property type="match status" value="1"/>
</dbReference>
<comment type="cofactor">
    <cofactor evidence="1">
        <name>pantetheine 4'-phosphate</name>
        <dbReference type="ChEBI" id="CHEBI:47942"/>
    </cofactor>
</comment>
<evidence type="ECO:0000256" key="5">
    <source>
        <dbReference type="ARBA" id="ARBA00022598"/>
    </source>
</evidence>
<dbReference type="InterPro" id="IPR045851">
    <property type="entry name" value="AMP-bd_C_sf"/>
</dbReference>
<feature type="domain" description="Carrier" evidence="7">
    <location>
        <begin position="5"/>
        <end position="79"/>
    </location>
</feature>
<evidence type="ECO:0000256" key="2">
    <source>
        <dbReference type="ARBA" id="ARBA00004924"/>
    </source>
</evidence>
<evidence type="ECO:0000313" key="8">
    <source>
        <dbReference type="EMBL" id="OPX44929.1"/>
    </source>
</evidence>
<dbReference type="AlphaFoldDB" id="A0A1V4SM22"/>
<keyword evidence="9" id="KW-1185">Reference proteome</keyword>
<dbReference type="GO" id="GO:0017000">
    <property type="term" value="P:antibiotic biosynthetic process"/>
    <property type="evidence" value="ECO:0007669"/>
    <property type="project" value="UniProtKB-KW"/>
</dbReference>
<dbReference type="STRING" id="48256.CLHUN_11610"/>
<dbReference type="GO" id="GO:0005737">
    <property type="term" value="C:cytoplasm"/>
    <property type="evidence" value="ECO:0007669"/>
    <property type="project" value="TreeGrafter"/>
</dbReference>
<dbReference type="PROSITE" id="PS50075">
    <property type="entry name" value="CARRIER"/>
    <property type="match status" value="2"/>
</dbReference>
<dbReference type="RefSeq" id="WP_080063615.1">
    <property type="nucleotide sequence ID" value="NZ_MZGX01000006.1"/>
</dbReference>
<dbReference type="Gene3D" id="3.30.559.10">
    <property type="entry name" value="Chloramphenicol acetyltransferase-like domain"/>
    <property type="match status" value="1"/>
</dbReference>
<dbReference type="Proteomes" id="UP000191554">
    <property type="component" value="Unassembled WGS sequence"/>
</dbReference>
<dbReference type="GO" id="GO:0043041">
    <property type="term" value="P:amino acid activation for nonribosomal peptide biosynthetic process"/>
    <property type="evidence" value="ECO:0007669"/>
    <property type="project" value="TreeGrafter"/>
</dbReference>
<gene>
    <name evidence="8" type="primary">mbtB_2</name>
    <name evidence="8" type="ORF">CLHUN_11610</name>
</gene>
<proteinExistence type="predicted"/>
<evidence type="ECO:0000313" key="9">
    <source>
        <dbReference type="Proteomes" id="UP000191554"/>
    </source>
</evidence>
<dbReference type="PROSITE" id="PS00455">
    <property type="entry name" value="AMP_BINDING"/>
    <property type="match status" value="1"/>
</dbReference>
<dbReference type="InterPro" id="IPR006162">
    <property type="entry name" value="Ppantetheine_attach_site"/>
</dbReference>
<comment type="caution">
    <text evidence="8">The sequence shown here is derived from an EMBL/GenBank/DDBJ whole genome shotgun (WGS) entry which is preliminary data.</text>
</comment>
<accession>A0A1V4SM22</accession>
<dbReference type="CDD" id="cd19535">
    <property type="entry name" value="Cyc_NRPS"/>
    <property type="match status" value="1"/>
</dbReference>
<dbReference type="PANTHER" id="PTHR45527">
    <property type="entry name" value="NONRIBOSOMAL PEPTIDE SYNTHETASE"/>
    <property type="match status" value="1"/>
</dbReference>
<organism evidence="8 9">
    <name type="scientific">Ruminiclostridium hungatei</name>
    <name type="common">Clostridium hungatei</name>
    <dbReference type="NCBI Taxonomy" id="48256"/>
    <lineage>
        <taxon>Bacteria</taxon>
        <taxon>Bacillati</taxon>
        <taxon>Bacillota</taxon>
        <taxon>Clostridia</taxon>
        <taxon>Eubacteriales</taxon>
        <taxon>Oscillospiraceae</taxon>
        <taxon>Ruminiclostridium</taxon>
    </lineage>
</organism>
<dbReference type="Pfam" id="PF00668">
    <property type="entry name" value="Condensation"/>
    <property type="match status" value="1"/>
</dbReference>
<dbReference type="SUPFAM" id="SSF56801">
    <property type="entry name" value="Acetyl-CoA synthetase-like"/>
    <property type="match status" value="1"/>
</dbReference>
<comment type="pathway">
    <text evidence="2">Siderophore biosynthesis.</text>
</comment>
<keyword evidence="4" id="KW-0597">Phosphoprotein</keyword>
<feature type="domain" description="Carrier" evidence="7">
    <location>
        <begin position="1058"/>
        <end position="1135"/>
    </location>
</feature>
<dbReference type="PANTHER" id="PTHR45527:SF10">
    <property type="entry name" value="PYOCHELIN SYNTHASE PCHF"/>
    <property type="match status" value="1"/>
</dbReference>
<keyword evidence="6" id="KW-0045">Antibiotic biosynthesis</keyword>
<dbReference type="InterPro" id="IPR010071">
    <property type="entry name" value="AA_adenyl_dom"/>
</dbReference>
<keyword evidence="3" id="KW-0596">Phosphopantetheine</keyword>
<dbReference type="EC" id="6.3.2.-" evidence="8"/>
<dbReference type="InterPro" id="IPR057737">
    <property type="entry name" value="Condensation_MtbB-like"/>
</dbReference>